<accession>A0A367ZSN3</accession>
<comment type="caution">
    <text evidence="2">The sequence shown here is derived from an EMBL/GenBank/DDBJ whole genome shotgun (WGS) entry which is preliminary data.</text>
</comment>
<evidence type="ECO:0000313" key="2">
    <source>
        <dbReference type="EMBL" id="RCK80351.1"/>
    </source>
</evidence>
<keyword evidence="1" id="KW-1133">Transmembrane helix</keyword>
<protein>
    <submittedName>
        <fullName evidence="2">Uncharacterized protein</fullName>
    </submittedName>
</protein>
<keyword evidence="1" id="KW-0472">Membrane</keyword>
<feature type="transmembrane region" description="Helical" evidence="1">
    <location>
        <begin position="43"/>
        <end position="64"/>
    </location>
</feature>
<name>A0A367ZSN3_9BACT</name>
<dbReference type="Proteomes" id="UP000252355">
    <property type="component" value="Unassembled WGS sequence"/>
</dbReference>
<evidence type="ECO:0000313" key="3">
    <source>
        <dbReference type="Proteomes" id="UP000252355"/>
    </source>
</evidence>
<sequence length="276" mass="27537">MKKRRLFTTPLCIVLSLLMLIDYAVFNVPPAKALDKKSLLIGAGVGAAAGAGIVLAAPAIAGAVGAAGGLAGIGTAIVGGLAAAGGALVGVVSAVGGAIAAGIGAIGGFIMGIIGSPLFIPALLVIGAIAIGYYLYKRHKKQQQSNSPVIPGSDNIVVTPGDYDMNPVFNPTAPDPVTIGNEDTITIAGSDVTISDTPPSVSVPATTGTSDTTPVVIGGTDATNDALAAAHRRYIQAYNEYTQLVTTGGSGNVKEALAKYKAAYAEYMQLKAASGR</sequence>
<reference evidence="2 3" key="1">
    <citation type="submission" date="2018-05" db="EMBL/GenBank/DDBJ databases">
        <title>A metagenomic window into the 2 km-deep terrestrial subsurface aquifer revealed taxonomically and functionally diverse microbial community comprising novel uncultured bacterial lineages.</title>
        <authorList>
            <person name="Kadnikov V.V."/>
            <person name="Mardanov A.V."/>
            <person name="Beletsky A.V."/>
            <person name="Banks D."/>
            <person name="Pimenov N.V."/>
            <person name="Frank Y.A."/>
            <person name="Karnachuk O.V."/>
            <person name="Ravin N.V."/>
        </authorList>
    </citation>
    <scope>NUCLEOTIDE SEQUENCE [LARGE SCALE GENOMIC DNA]</scope>
    <source>
        <strain evidence="2">BY5</strain>
    </source>
</reference>
<dbReference type="AlphaFoldDB" id="A0A367ZSN3"/>
<dbReference type="EMBL" id="QOQW01000006">
    <property type="protein sequence ID" value="RCK80351.1"/>
    <property type="molecule type" value="Genomic_DNA"/>
</dbReference>
<organism evidence="2 3">
    <name type="scientific">Candidatus Ozemobacter sibiricus</name>
    <dbReference type="NCBI Taxonomy" id="2268124"/>
    <lineage>
        <taxon>Bacteria</taxon>
        <taxon>Candidatus Ozemobacteria</taxon>
        <taxon>Candidatus Ozemobacterales</taxon>
        <taxon>Candidatus Ozemobacteraceae</taxon>
        <taxon>Candidatus Ozemobacter</taxon>
    </lineage>
</organism>
<proteinExistence type="predicted"/>
<gene>
    <name evidence="2" type="ORF">OZSIB_3097</name>
</gene>
<evidence type="ECO:0000256" key="1">
    <source>
        <dbReference type="SAM" id="Phobius"/>
    </source>
</evidence>
<feature type="transmembrane region" description="Helical" evidence="1">
    <location>
        <begin position="76"/>
        <end position="103"/>
    </location>
</feature>
<feature type="transmembrane region" description="Helical" evidence="1">
    <location>
        <begin position="109"/>
        <end position="136"/>
    </location>
</feature>
<keyword evidence="1" id="KW-0812">Transmembrane</keyword>